<dbReference type="AlphaFoldDB" id="A0A1I7RQQ6"/>
<feature type="signal peptide" evidence="1">
    <location>
        <begin position="1"/>
        <end position="30"/>
    </location>
</feature>
<reference evidence="3" key="1">
    <citation type="submission" date="2016-11" db="UniProtKB">
        <authorList>
            <consortium name="WormBaseParasite"/>
        </authorList>
    </citation>
    <scope>IDENTIFICATION</scope>
</reference>
<keyword evidence="1" id="KW-0732">Signal</keyword>
<protein>
    <submittedName>
        <fullName evidence="3">Exported protein</fullName>
    </submittedName>
</protein>
<feature type="chain" id="PRO_5009304691" evidence="1">
    <location>
        <begin position="31"/>
        <end position="151"/>
    </location>
</feature>
<dbReference type="Proteomes" id="UP000095284">
    <property type="component" value="Unplaced"/>
</dbReference>
<dbReference type="WBParaSite" id="BXY_0305100.1">
    <property type="protein sequence ID" value="BXY_0305100.1"/>
    <property type="gene ID" value="BXY_0305100"/>
</dbReference>
<sequence length="151" mass="17209">MRFFPSFFPPKMMRTGLFLASLLFAVPIHATNWHIAGKIEVPMLDDFSGYPKVLVQLISGGVWNSECGETLAEADGKFSLTCPSPWNWFSVKHLAVYHRFDDGVCKLNWFADISLDDGQTFKIDDSTKYRLTTKIALRIFIETLTILNLKK</sequence>
<name>A0A1I7RQQ6_BURXY</name>
<evidence type="ECO:0000313" key="2">
    <source>
        <dbReference type="Proteomes" id="UP000095284"/>
    </source>
</evidence>
<evidence type="ECO:0000313" key="3">
    <source>
        <dbReference type="WBParaSite" id="BXY_0305100.1"/>
    </source>
</evidence>
<organism evidence="2 3">
    <name type="scientific">Bursaphelenchus xylophilus</name>
    <name type="common">Pinewood nematode worm</name>
    <name type="synonym">Aphelenchoides xylophilus</name>
    <dbReference type="NCBI Taxonomy" id="6326"/>
    <lineage>
        <taxon>Eukaryota</taxon>
        <taxon>Metazoa</taxon>
        <taxon>Ecdysozoa</taxon>
        <taxon>Nematoda</taxon>
        <taxon>Chromadorea</taxon>
        <taxon>Rhabditida</taxon>
        <taxon>Tylenchina</taxon>
        <taxon>Tylenchomorpha</taxon>
        <taxon>Aphelenchoidea</taxon>
        <taxon>Aphelenchoididae</taxon>
        <taxon>Bursaphelenchus</taxon>
    </lineage>
</organism>
<proteinExistence type="predicted"/>
<accession>A0A1I7RQQ6</accession>
<evidence type="ECO:0000256" key="1">
    <source>
        <dbReference type="SAM" id="SignalP"/>
    </source>
</evidence>